<keyword evidence="2" id="KW-0732">Signal</keyword>
<comment type="caution">
    <text evidence="4">The sequence shown here is derived from an EMBL/GenBank/DDBJ whole genome shotgun (WGS) entry which is preliminary data.</text>
</comment>
<dbReference type="EMBL" id="JAUEPT010000059">
    <property type="protein sequence ID" value="KAK0435842.1"/>
    <property type="molecule type" value="Genomic_DNA"/>
</dbReference>
<feature type="domain" description="DUF6570" evidence="3">
    <location>
        <begin position="482"/>
        <end position="516"/>
    </location>
</feature>
<dbReference type="Proteomes" id="UP001175226">
    <property type="component" value="Unassembled WGS sequence"/>
</dbReference>
<evidence type="ECO:0000256" key="2">
    <source>
        <dbReference type="SAM" id="SignalP"/>
    </source>
</evidence>
<feature type="signal peptide" evidence="2">
    <location>
        <begin position="1"/>
        <end position="21"/>
    </location>
</feature>
<evidence type="ECO:0000259" key="3">
    <source>
        <dbReference type="Pfam" id="PF20209"/>
    </source>
</evidence>
<proteinExistence type="predicted"/>
<name>A0AA39MIR1_9AGAR</name>
<accession>A0AA39MIR1</accession>
<evidence type="ECO:0000313" key="4">
    <source>
        <dbReference type="EMBL" id="KAK0435842.1"/>
    </source>
</evidence>
<dbReference type="Pfam" id="PF20209">
    <property type="entry name" value="DUF6570"/>
    <property type="match status" value="1"/>
</dbReference>
<reference evidence="4" key="1">
    <citation type="submission" date="2023-06" db="EMBL/GenBank/DDBJ databases">
        <authorList>
            <consortium name="Lawrence Berkeley National Laboratory"/>
            <person name="Ahrendt S."/>
            <person name="Sahu N."/>
            <person name="Indic B."/>
            <person name="Wong-Bajracharya J."/>
            <person name="Merenyi Z."/>
            <person name="Ke H.-M."/>
            <person name="Monk M."/>
            <person name="Kocsube S."/>
            <person name="Drula E."/>
            <person name="Lipzen A."/>
            <person name="Balint B."/>
            <person name="Henrissat B."/>
            <person name="Andreopoulos B."/>
            <person name="Martin F.M."/>
            <person name="Harder C.B."/>
            <person name="Rigling D."/>
            <person name="Ford K.L."/>
            <person name="Foster G.D."/>
            <person name="Pangilinan J."/>
            <person name="Papanicolaou A."/>
            <person name="Barry K."/>
            <person name="LaButti K."/>
            <person name="Viragh M."/>
            <person name="Koriabine M."/>
            <person name="Yan M."/>
            <person name="Riley R."/>
            <person name="Champramary S."/>
            <person name="Plett K.L."/>
            <person name="Tsai I.J."/>
            <person name="Slot J."/>
            <person name="Sipos G."/>
            <person name="Plett J."/>
            <person name="Nagy L.G."/>
            <person name="Grigoriev I.V."/>
        </authorList>
    </citation>
    <scope>NUCLEOTIDE SEQUENCE</scope>
    <source>
        <strain evidence="4">FPL87.14</strain>
    </source>
</reference>
<keyword evidence="1" id="KW-0472">Membrane</keyword>
<feature type="transmembrane region" description="Helical" evidence="1">
    <location>
        <begin position="197"/>
        <end position="218"/>
    </location>
</feature>
<keyword evidence="5" id="KW-1185">Reference proteome</keyword>
<dbReference type="InterPro" id="IPR046700">
    <property type="entry name" value="DUF6570"/>
</dbReference>
<feature type="transmembrane region" description="Helical" evidence="1">
    <location>
        <begin position="162"/>
        <end position="185"/>
    </location>
</feature>
<organism evidence="4 5">
    <name type="scientific">Armillaria borealis</name>
    <dbReference type="NCBI Taxonomy" id="47425"/>
    <lineage>
        <taxon>Eukaryota</taxon>
        <taxon>Fungi</taxon>
        <taxon>Dikarya</taxon>
        <taxon>Basidiomycota</taxon>
        <taxon>Agaricomycotina</taxon>
        <taxon>Agaricomycetes</taxon>
        <taxon>Agaricomycetidae</taxon>
        <taxon>Agaricales</taxon>
        <taxon>Marasmiineae</taxon>
        <taxon>Physalacriaceae</taxon>
        <taxon>Armillaria</taxon>
    </lineage>
</organism>
<keyword evidence="1" id="KW-1133">Transmembrane helix</keyword>
<feature type="chain" id="PRO_5041430556" description="DUF6570 domain-containing protein" evidence="2">
    <location>
        <begin position="22"/>
        <end position="516"/>
    </location>
</feature>
<gene>
    <name evidence="4" type="ORF">EV421DRAFT_1908337</name>
</gene>
<evidence type="ECO:0000256" key="1">
    <source>
        <dbReference type="SAM" id="Phobius"/>
    </source>
</evidence>
<dbReference type="AlphaFoldDB" id="A0AA39MIR1"/>
<evidence type="ECO:0000313" key="5">
    <source>
        <dbReference type="Proteomes" id="UP001175226"/>
    </source>
</evidence>
<protein>
    <recommendedName>
        <fullName evidence="3">DUF6570 domain-containing protein</fullName>
    </recommendedName>
</protein>
<keyword evidence="1" id="KW-0812">Transmembrane</keyword>
<sequence length="516" mass="56998">MSIALSCILVLFVIMLVRCSAFCVKPFSIDSEGLAVIHGPYLNISMYHWEFRLYPDVSASRVTHAVVHSSSFLVHHSAVPTIGSTSRLDDPILEGCFGLHLWGTLVESQPLIYVPHICIGLFIAPSSFARNMGTEVQGYLHAEKMGALPMSKYYVPFVTLKMYASSLGAFALKFSAYFACILSLVQSSMYMGVTVMLICLICLLLRWVCLYLNVVLSIDTFVESLECSELGSAVCDPHEGGSGTQYIDHATVSRWLLPSDGPSETLQNTYRYSFVDHQVNEVSLKEPLPDNHIRTTAPLSVLCEYIPLRTLKSLAKIHVTNVKGMSYMNKAAMVSLFKDHDCEHCSTSVSILKRHIIFGAEAKLPKQPAVGLGSLRDPISLAFPPVPLDDKLAHSIISDFCAASSPEAFKEAGCAVCGQLTPLKKLSNLRHMRRFLHILENPVATRKYRSHETDPVTYLDGPVLDNSCDLICLTCRASVRKGVVPPNALCNGLWLGEIPKELKELSFVERLLVARI</sequence>